<dbReference type="Gene3D" id="1.10.260.40">
    <property type="entry name" value="lambda repressor-like DNA-binding domains"/>
    <property type="match status" value="1"/>
</dbReference>
<proteinExistence type="predicted"/>
<keyword evidence="3" id="KW-1185">Reference proteome</keyword>
<evidence type="ECO:0000259" key="1">
    <source>
        <dbReference type="PROSITE" id="PS50943"/>
    </source>
</evidence>
<dbReference type="CDD" id="cd00093">
    <property type="entry name" value="HTH_XRE"/>
    <property type="match status" value="1"/>
</dbReference>
<dbReference type="Pfam" id="PF01381">
    <property type="entry name" value="HTH_3"/>
    <property type="match status" value="1"/>
</dbReference>
<dbReference type="Proteomes" id="UP001387215">
    <property type="component" value="Unassembled WGS sequence"/>
</dbReference>
<comment type="caution">
    <text evidence="2">The sequence shown here is derived from an EMBL/GenBank/DDBJ whole genome shotgun (WGS) entry which is preliminary data.</text>
</comment>
<accession>A0ABU8CYG9</accession>
<dbReference type="InterPro" id="IPR010982">
    <property type="entry name" value="Lambda_DNA-bd_dom_sf"/>
</dbReference>
<protein>
    <submittedName>
        <fullName evidence="2">Helix-turn-helix domain-containing protein</fullName>
    </submittedName>
</protein>
<dbReference type="InterPro" id="IPR001387">
    <property type="entry name" value="Cro/C1-type_HTH"/>
</dbReference>
<gene>
    <name evidence="2" type="ORF">V2J18_03980</name>
</gene>
<feature type="domain" description="HTH cro/C1-type" evidence="1">
    <location>
        <begin position="21"/>
        <end position="82"/>
    </location>
</feature>
<dbReference type="RefSeq" id="WP_336131058.1">
    <property type="nucleotide sequence ID" value="NZ_JBANDL010000002.1"/>
</dbReference>
<dbReference type="SUPFAM" id="SSF47413">
    <property type="entry name" value="lambda repressor-like DNA-binding domains"/>
    <property type="match status" value="1"/>
</dbReference>
<dbReference type="SMART" id="SM00530">
    <property type="entry name" value="HTH_XRE"/>
    <property type="match status" value="1"/>
</dbReference>
<name>A0ABU8CYG9_9GAMM</name>
<dbReference type="PROSITE" id="PS50943">
    <property type="entry name" value="HTH_CROC1"/>
    <property type="match status" value="1"/>
</dbReference>
<reference evidence="2 3" key="1">
    <citation type="submission" date="2024-02" db="EMBL/GenBank/DDBJ databases">
        <title>Lysobacter Genome Sequencing and Mining.</title>
        <authorList>
            <person name="Bierman J."/>
            <person name="Walker M.C."/>
        </authorList>
    </citation>
    <scope>NUCLEOTIDE SEQUENCE [LARGE SCALE GENOMIC DNA]</scope>
    <source>
        <strain evidence="2 3">PB6250</strain>
    </source>
</reference>
<organism evidence="2 3">
    <name type="scientific">Lysobacter firmicutimachus</name>
    <dbReference type="NCBI Taxonomy" id="1792846"/>
    <lineage>
        <taxon>Bacteria</taxon>
        <taxon>Pseudomonadati</taxon>
        <taxon>Pseudomonadota</taxon>
        <taxon>Gammaproteobacteria</taxon>
        <taxon>Lysobacterales</taxon>
        <taxon>Lysobacteraceae</taxon>
        <taxon>Lysobacter</taxon>
    </lineage>
</organism>
<sequence>MTKRPLRTAAVAHPRTTGARIRYARLDCNLSQEAFAAGISNITKVKISKSLVSQWESDSIASPSHANLNAIQAVTGFSVEWLATGSGDQRATVRSSELDVDRLKLILKAIAPDRTGIPREARAIALLYKVLADSPSMSPPLLAEMAQSIK</sequence>
<dbReference type="EMBL" id="JBANDL010000002">
    <property type="protein sequence ID" value="MEI2453835.1"/>
    <property type="molecule type" value="Genomic_DNA"/>
</dbReference>
<evidence type="ECO:0000313" key="3">
    <source>
        <dbReference type="Proteomes" id="UP001387215"/>
    </source>
</evidence>
<evidence type="ECO:0000313" key="2">
    <source>
        <dbReference type="EMBL" id="MEI2453835.1"/>
    </source>
</evidence>